<reference evidence="5 6" key="1">
    <citation type="submission" date="2021-07" db="EMBL/GenBank/DDBJ databases">
        <authorList>
            <person name="Palmer J.M."/>
        </authorList>
    </citation>
    <scope>NUCLEOTIDE SEQUENCE [LARGE SCALE GENOMIC DNA]</scope>
    <source>
        <strain evidence="5 6">AT_MEX2019</strain>
        <tissue evidence="5">Muscle</tissue>
    </source>
</reference>
<dbReference type="InterPro" id="IPR019318">
    <property type="entry name" value="Gua_nucleotide_exch_fac_Ric8"/>
</dbReference>
<keyword evidence="6" id="KW-1185">Reference proteome</keyword>
<evidence type="ECO:0000313" key="5">
    <source>
        <dbReference type="EMBL" id="MED6239843.1"/>
    </source>
</evidence>
<name>A0ABU7APL2_9TELE</name>
<feature type="non-terminal residue" evidence="5">
    <location>
        <position position="1"/>
    </location>
</feature>
<dbReference type="Proteomes" id="UP001345963">
    <property type="component" value="Unassembled WGS sequence"/>
</dbReference>
<comment type="function">
    <text evidence="4">Chaperone that specifically binds and folds nascent G alpha proteins prior to G protein heterotrimer formation. Also acts as a guanine nucleotide exchange factor (GEF) for G alpha proteins by stimulating exchange of bound GDP for free GTP.</text>
</comment>
<proteinExistence type="inferred from homology"/>
<evidence type="ECO:0000256" key="3">
    <source>
        <dbReference type="ARBA" id="ARBA00023186"/>
    </source>
</evidence>
<accession>A0ABU7APL2</accession>
<comment type="subunit">
    <text evidence="4">Interacts with some GDP-bound G alpha proteins. Does not interact with G-alpha proteins when they are in complex with subunits beta and gamma.</text>
</comment>
<keyword evidence="3" id="KW-0143">Chaperone</keyword>
<keyword evidence="4" id="KW-0963">Cytoplasm</keyword>
<gene>
    <name evidence="5" type="primary">RIC8A_1</name>
    <name evidence="5" type="ORF">ATANTOWER_011980</name>
</gene>
<comment type="caution">
    <text evidence="5">The sequence shown here is derived from an EMBL/GenBank/DDBJ whole genome shotgun (WGS) entry which is preliminary data.</text>
</comment>
<keyword evidence="2 4" id="KW-0344">Guanine-nucleotide releasing factor</keyword>
<comment type="subcellular location">
    <subcellularLocation>
        <location evidence="4">Cytoplasm</location>
    </subcellularLocation>
</comment>
<dbReference type="Pfam" id="PF10165">
    <property type="entry name" value="Ric8"/>
    <property type="match status" value="1"/>
</dbReference>
<sequence length="50" mass="5473">SRFIKYTGYGNAAGLLAARGLLRGTETLGSTLKIKTPRLKNTERQSPRPI</sequence>
<protein>
    <recommendedName>
        <fullName evidence="4">Synembryn</fullName>
    </recommendedName>
    <alternativeName>
        <fullName evidence="4">Protein Ric-8</fullName>
    </alternativeName>
</protein>
<evidence type="ECO:0000256" key="2">
    <source>
        <dbReference type="ARBA" id="ARBA00022658"/>
    </source>
</evidence>
<evidence type="ECO:0000256" key="1">
    <source>
        <dbReference type="ARBA" id="ARBA00009049"/>
    </source>
</evidence>
<evidence type="ECO:0000313" key="6">
    <source>
        <dbReference type="Proteomes" id="UP001345963"/>
    </source>
</evidence>
<dbReference type="EMBL" id="JAHUTI010022240">
    <property type="protein sequence ID" value="MED6239843.1"/>
    <property type="molecule type" value="Genomic_DNA"/>
</dbReference>
<organism evidence="5 6">
    <name type="scientific">Ataeniobius toweri</name>
    <dbReference type="NCBI Taxonomy" id="208326"/>
    <lineage>
        <taxon>Eukaryota</taxon>
        <taxon>Metazoa</taxon>
        <taxon>Chordata</taxon>
        <taxon>Craniata</taxon>
        <taxon>Vertebrata</taxon>
        <taxon>Euteleostomi</taxon>
        <taxon>Actinopterygii</taxon>
        <taxon>Neopterygii</taxon>
        <taxon>Teleostei</taxon>
        <taxon>Neoteleostei</taxon>
        <taxon>Acanthomorphata</taxon>
        <taxon>Ovalentaria</taxon>
        <taxon>Atherinomorphae</taxon>
        <taxon>Cyprinodontiformes</taxon>
        <taxon>Goodeidae</taxon>
        <taxon>Ataeniobius</taxon>
    </lineage>
</organism>
<comment type="similarity">
    <text evidence="1 4">Belongs to the synembryn family.</text>
</comment>
<evidence type="ECO:0000256" key="4">
    <source>
        <dbReference type="RuleBase" id="RU369048"/>
    </source>
</evidence>